<gene>
    <name evidence="1" type="ordered locus">STHERM_c08770</name>
</gene>
<reference evidence="1 2" key="2">
    <citation type="journal article" date="2010" name="J. Bacteriol.">
        <title>Genome sequence of the polysaccharide-degrading, thermophilic anaerobe Spirochaeta thermophila DSM 6192.</title>
        <authorList>
            <person name="Angelov A."/>
            <person name="Liebl S."/>
            <person name="Ballschmiter M."/>
            <person name="Bomeke M."/>
            <person name="Lehmann R."/>
            <person name="Liesegang H."/>
            <person name="Daniel R."/>
            <person name="Liebl W."/>
        </authorList>
    </citation>
    <scope>NUCLEOTIDE SEQUENCE [LARGE SCALE GENOMIC DNA]</scope>
    <source>
        <strain evidence="2">ATCC 49972 / DSM 6192 / RI 19.B1</strain>
    </source>
</reference>
<dbReference type="EMBL" id="CP001698">
    <property type="protein sequence ID" value="ADN01824.1"/>
    <property type="molecule type" value="Genomic_DNA"/>
</dbReference>
<dbReference type="AlphaFoldDB" id="E0RS37"/>
<dbReference type="eggNOG" id="ENOG502ZXYI">
    <property type="taxonomic scope" value="Bacteria"/>
</dbReference>
<evidence type="ECO:0000313" key="1">
    <source>
        <dbReference type="EMBL" id="ADN01824.1"/>
    </source>
</evidence>
<dbReference type="RefSeq" id="WP_013313665.1">
    <property type="nucleotide sequence ID" value="NC_014484.1"/>
</dbReference>
<dbReference type="Proteomes" id="UP000001296">
    <property type="component" value="Chromosome"/>
</dbReference>
<reference key="1">
    <citation type="submission" date="2009-08" db="EMBL/GenBank/DDBJ databases">
        <title>The genome sequence of Spirochaeta thermophila DSM6192.</title>
        <authorList>
            <person name="Angelov A."/>
            <person name="Mientus M."/>
            <person name="Wittenberg S."/>
            <person name="Lehmann R."/>
            <person name="Liesegang H."/>
            <person name="Daniel R."/>
            <person name="Liebl W."/>
        </authorList>
    </citation>
    <scope>NUCLEOTIDE SEQUENCE</scope>
    <source>
        <strain>DSM 6192</strain>
    </source>
</reference>
<dbReference type="PaxDb" id="665571-STHERM_c08770"/>
<proteinExistence type="predicted"/>
<protein>
    <submittedName>
        <fullName evidence="1">Uncharacterized protein</fullName>
    </submittedName>
</protein>
<organism evidence="1 2">
    <name type="scientific">Winmispira thermophila (strain ATCC 49972 / DSM 6192 / RI 19.B1)</name>
    <name type="common">Spirochaeta thermophila</name>
    <dbReference type="NCBI Taxonomy" id="665571"/>
    <lineage>
        <taxon>Bacteria</taxon>
        <taxon>Pseudomonadati</taxon>
        <taxon>Spirochaetota</taxon>
        <taxon>Spirochaetia</taxon>
        <taxon>Winmispirales</taxon>
        <taxon>Winmispiraceae</taxon>
        <taxon>Winmispira</taxon>
    </lineage>
</organism>
<evidence type="ECO:0000313" key="2">
    <source>
        <dbReference type="Proteomes" id="UP000001296"/>
    </source>
</evidence>
<name>E0RS37_WINT6</name>
<accession>E0RS37</accession>
<dbReference type="KEGG" id="sta:STHERM_c08770"/>
<sequence>MTVRKRVLMVALLTAVALSAHGFGIGLAFGLEPVGGLPGTNAFLSVKPNGSPLLWGLGFTVGSEQISIGLTGDYWFTNEQLVGVLNYYLGLGFYVGYARMNDENDIQLGGRVPIGLNIFPLSPLELFLELAPTFTQRIADPFKFPDFNFGLQGSLGFRFWSR</sequence>
<dbReference type="HOGENOM" id="CLU_1766720_0_0_12"/>